<evidence type="ECO:0000256" key="1">
    <source>
        <dbReference type="ARBA" id="ARBA00006432"/>
    </source>
</evidence>
<proteinExistence type="inferred from homology"/>
<keyword evidence="2 7" id="KW-0436">Ligase</keyword>
<evidence type="ECO:0000256" key="5">
    <source>
        <dbReference type="ARBA" id="ARBA00022840"/>
    </source>
</evidence>
<evidence type="ECO:0000256" key="2">
    <source>
        <dbReference type="ARBA" id="ARBA00022598"/>
    </source>
</evidence>
<protein>
    <recommendedName>
        <fullName evidence="6 7">Long-chain-fatty-acid--CoA ligase</fullName>
        <ecNumber evidence="6 7">6.2.1.3</ecNumber>
    </recommendedName>
</protein>
<keyword evidence="7" id="KW-0443">Lipid metabolism</keyword>
<dbReference type="InterPro" id="IPR000873">
    <property type="entry name" value="AMP-dep_synth/lig_dom"/>
</dbReference>
<feature type="non-terminal residue" evidence="10">
    <location>
        <position position="1"/>
    </location>
</feature>
<dbReference type="EMBL" id="CAJVQB010013969">
    <property type="protein sequence ID" value="CAG8765635.1"/>
    <property type="molecule type" value="Genomic_DNA"/>
</dbReference>
<evidence type="ECO:0000256" key="3">
    <source>
        <dbReference type="ARBA" id="ARBA00022741"/>
    </source>
</evidence>
<feature type="domain" description="AMP-dependent synthetase/ligase" evidence="9">
    <location>
        <begin position="71"/>
        <end position="479"/>
    </location>
</feature>
<dbReference type="InterPro" id="IPR045311">
    <property type="entry name" value="LC-FACS_euk"/>
</dbReference>
<comment type="caution">
    <text evidence="10">The sequence shown here is derived from an EMBL/GenBank/DDBJ whole genome shotgun (WGS) entry which is preliminary data.</text>
</comment>
<evidence type="ECO:0000256" key="6">
    <source>
        <dbReference type="ARBA" id="ARBA00026121"/>
    </source>
</evidence>
<feature type="region of interest" description="Disordered" evidence="8">
    <location>
        <begin position="1"/>
        <end position="35"/>
    </location>
</feature>
<dbReference type="CDD" id="cd05927">
    <property type="entry name" value="LC-FACS_euk"/>
    <property type="match status" value="1"/>
</dbReference>
<name>A0ABN7VGR1_GIGMA</name>
<dbReference type="SUPFAM" id="SSF56801">
    <property type="entry name" value="Acetyl-CoA synthetase-like"/>
    <property type="match status" value="1"/>
</dbReference>
<dbReference type="Proteomes" id="UP000789901">
    <property type="component" value="Unassembled WGS sequence"/>
</dbReference>
<accession>A0ABN7VGR1</accession>
<sequence>FTNSQPMEKQSIEVVGAPEIPGEGKPRRNALSPDKLLSFPPDATTLYENFLHGIRESGGGNFLGRRPIVNGVAQPYVWQTYSEVQQRVANFGSGLCKLGLKSKNILGFFSINTPEYVIADLACNKYNFVSVPLYDTLGAEALEFIINQTGMEFVFTTANKGRSLLDMKETLPTLKILIISDDADQDFIDYANELKVQVFNFSVIENDGATHKAEEINPKPDDIATICYTSGTTGKPKGVVLTHKNFMSVVCSLIFLASKGKATKITKNDVHISYLPLAHVFERVNEATLIYAGSAIGFYQGDTLKLLDDIAELKPTIFISVPRLLNRIYDKVFASVKGKGGVAQWMFTTAYNAKKAGLLKGQVDHWLWDKLVFANIREKLGGRVNAILSASAPISPDVMDFLRICFSADVYEGYGQTENAAGLTLSLYGDVQSGHVGPPQVCCEVKLVDVSEMNYSSQDKPYPRGEICVRGHSVFEEYYKEPEKTKEVIDKDGWCHTGDIGMWDELGRLVIVDRVKNIFKLAQGEYIAPEKIENVYCKHELVAQAFVHGESLQASLVAIIVPDRDSLLLWAKQNNLENYSYEELCELPQVKNHILQTLVKYGKANDLKGFENVKNIHLTPEQFNLQNDLLTPTFKLKRHQAKIMFQKEIEKLYSEIS</sequence>
<comment type="catalytic activity">
    <reaction evidence="7">
        <text>a long-chain fatty acid + ATP + CoA = a long-chain fatty acyl-CoA + AMP + diphosphate</text>
        <dbReference type="Rhea" id="RHEA:15421"/>
        <dbReference type="ChEBI" id="CHEBI:30616"/>
        <dbReference type="ChEBI" id="CHEBI:33019"/>
        <dbReference type="ChEBI" id="CHEBI:57287"/>
        <dbReference type="ChEBI" id="CHEBI:57560"/>
        <dbReference type="ChEBI" id="CHEBI:83139"/>
        <dbReference type="ChEBI" id="CHEBI:456215"/>
        <dbReference type="EC" id="6.2.1.3"/>
    </reaction>
</comment>
<keyword evidence="4 7" id="KW-0276">Fatty acid metabolism</keyword>
<evidence type="ECO:0000259" key="9">
    <source>
        <dbReference type="Pfam" id="PF00501"/>
    </source>
</evidence>
<dbReference type="InterPro" id="IPR020845">
    <property type="entry name" value="AMP-binding_CS"/>
</dbReference>
<keyword evidence="11" id="KW-1185">Reference proteome</keyword>
<keyword evidence="5 7" id="KW-0067">ATP-binding</keyword>
<comment type="similarity">
    <text evidence="1 7">Belongs to the ATP-dependent AMP-binding enzyme family.</text>
</comment>
<evidence type="ECO:0000256" key="8">
    <source>
        <dbReference type="SAM" id="MobiDB-lite"/>
    </source>
</evidence>
<dbReference type="EC" id="6.2.1.3" evidence="6 7"/>
<gene>
    <name evidence="10" type="ORF">GMARGA_LOCUS17989</name>
</gene>
<dbReference type="PANTHER" id="PTHR43272:SF33">
    <property type="entry name" value="AMP-BINDING DOMAIN-CONTAINING PROTEIN-RELATED"/>
    <property type="match status" value="1"/>
</dbReference>
<dbReference type="PROSITE" id="PS00455">
    <property type="entry name" value="AMP_BINDING"/>
    <property type="match status" value="1"/>
</dbReference>
<dbReference type="Pfam" id="PF00501">
    <property type="entry name" value="AMP-binding"/>
    <property type="match status" value="1"/>
</dbReference>
<evidence type="ECO:0000256" key="7">
    <source>
        <dbReference type="RuleBase" id="RU369030"/>
    </source>
</evidence>
<organism evidence="10 11">
    <name type="scientific">Gigaspora margarita</name>
    <dbReference type="NCBI Taxonomy" id="4874"/>
    <lineage>
        <taxon>Eukaryota</taxon>
        <taxon>Fungi</taxon>
        <taxon>Fungi incertae sedis</taxon>
        <taxon>Mucoromycota</taxon>
        <taxon>Glomeromycotina</taxon>
        <taxon>Glomeromycetes</taxon>
        <taxon>Diversisporales</taxon>
        <taxon>Gigasporaceae</taxon>
        <taxon>Gigaspora</taxon>
    </lineage>
</organism>
<reference evidence="10 11" key="1">
    <citation type="submission" date="2021-06" db="EMBL/GenBank/DDBJ databases">
        <authorList>
            <person name="Kallberg Y."/>
            <person name="Tangrot J."/>
            <person name="Rosling A."/>
        </authorList>
    </citation>
    <scope>NUCLEOTIDE SEQUENCE [LARGE SCALE GENOMIC DNA]</scope>
    <source>
        <strain evidence="10 11">120-4 pot B 10/14</strain>
    </source>
</reference>
<evidence type="ECO:0000256" key="4">
    <source>
        <dbReference type="ARBA" id="ARBA00022832"/>
    </source>
</evidence>
<keyword evidence="3 7" id="KW-0547">Nucleotide-binding</keyword>
<dbReference type="InterPro" id="IPR042099">
    <property type="entry name" value="ANL_N_sf"/>
</dbReference>
<dbReference type="Gene3D" id="3.40.50.12780">
    <property type="entry name" value="N-terminal domain of ligase-like"/>
    <property type="match status" value="1"/>
</dbReference>
<evidence type="ECO:0000313" key="10">
    <source>
        <dbReference type="EMBL" id="CAG8765635.1"/>
    </source>
</evidence>
<dbReference type="PANTHER" id="PTHR43272">
    <property type="entry name" value="LONG-CHAIN-FATTY-ACID--COA LIGASE"/>
    <property type="match status" value="1"/>
</dbReference>
<comment type="function">
    <text evidence="7">Catalyzes the conversion of long-chain fatty acids to their active form acyl-CoAs for both synthesis of cellular lipids, and degradation via beta-oxidation.</text>
</comment>
<evidence type="ECO:0000313" key="11">
    <source>
        <dbReference type="Proteomes" id="UP000789901"/>
    </source>
</evidence>